<dbReference type="Pfam" id="PF02021">
    <property type="entry name" value="UPF0102"/>
    <property type="match status" value="1"/>
</dbReference>
<name>A0A317G3E2_BUTFI</name>
<accession>A0A317G3E2</accession>
<dbReference type="InterPro" id="IPR011335">
    <property type="entry name" value="Restrct_endonuc-II-like"/>
</dbReference>
<evidence type="ECO:0000313" key="4">
    <source>
        <dbReference type="Proteomes" id="UP000245488"/>
    </source>
</evidence>
<dbReference type="HAMAP" id="MF_00048">
    <property type="entry name" value="UPF0102"/>
    <property type="match status" value="1"/>
</dbReference>
<dbReference type="NCBIfam" id="NF009150">
    <property type="entry name" value="PRK12497.1-3"/>
    <property type="match status" value="1"/>
</dbReference>
<dbReference type="AlphaFoldDB" id="A0A317G3E2"/>
<dbReference type="GO" id="GO:0003676">
    <property type="term" value="F:nucleic acid binding"/>
    <property type="evidence" value="ECO:0007669"/>
    <property type="project" value="InterPro"/>
</dbReference>
<dbReference type="NCBIfam" id="TIGR00252">
    <property type="entry name" value="YraN family protein"/>
    <property type="match status" value="1"/>
</dbReference>
<comment type="similarity">
    <text evidence="1 2">Belongs to the UPF0102 family.</text>
</comment>
<dbReference type="SUPFAM" id="SSF52980">
    <property type="entry name" value="Restriction endonuclease-like"/>
    <property type="match status" value="1"/>
</dbReference>
<dbReference type="PANTHER" id="PTHR34039">
    <property type="entry name" value="UPF0102 PROTEIN YRAN"/>
    <property type="match status" value="1"/>
</dbReference>
<sequence>MRLSMNKHEFGMRGEDIACKYIESHGGRILERNYRFKGGEIDVIYRDGNYIVFGEIKYRSGSTFGIAEEAVDYKKQRTISRGCDFYCLSHKLDEFTPVRFDVIGLNIDEGQNSVRIHYVKNAFEYIPIQNKKW</sequence>
<dbReference type="InterPro" id="IPR003509">
    <property type="entry name" value="UPF0102_YraN-like"/>
</dbReference>
<evidence type="ECO:0000256" key="2">
    <source>
        <dbReference type="HAMAP-Rule" id="MF_00048"/>
    </source>
</evidence>
<comment type="caution">
    <text evidence="3">The sequence shown here is derived from an EMBL/GenBank/DDBJ whole genome shotgun (WGS) entry which is preliminary data.</text>
</comment>
<reference evidence="3 4" key="1">
    <citation type="submission" date="2017-09" db="EMBL/GenBank/DDBJ databases">
        <title>High-quality draft genome sequence of Butyrivibrio fibrisolvens INBov1, isolated from cow rumen.</title>
        <authorList>
            <person name="Rodriguez Hernaez J."/>
            <person name="Rivarola M."/>
            <person name="Paniego N."/>
            <person name="Cravero S."/>
            <person name="Ceron Cucchi M."/>
            <person name="Martinez M.C."/>
        </authorList>
    </citation>
    <scope>NUCLEOTIDE SEQUENCE [LARGE SCALE GENOMIC DNA]</scope>
    <source>
        <strain evidence="3 4">INBov1</strain>
    </source>
</reference>
<evidence type="ECO:0000256" key="1">
    <source>
        <dbReference type="ARBA" id="ARBA00006738"/>
    </source>
</evidence>
<protein>
    <recommendedName>
        <fullName evidence="2">UPF0102 protein CPT75_15910</fullName>
    </recommendedName>
</protein>
<evidence type="ECO:0000313" key="3">
    <source>
        <dbReference type="EMBL" id="PWT28488.1"/>
    </source>
</evidence>
<proteinExistence type="inferred from homology"/>
<keyword evidence="4" id="KW-1185">Reference proteome</keyword>
<gene>
    <name evidence="3" type="ORF">CPT75_15910</name>
</gene>
<dbReference type="CDD" id="cd20736">
    <property type="entry name" value="PoNe_Nuclease"/>
    <property type="match status" value="1"/>
</dbReference>
<dbReference type="Proteomes" id="UP000245488">
    <property type="component" value="Chromosome"/>
</dbReference>
<dbReference type="PANTHER" id="PTHR34039:SF1">
    <property type="entry name" value="UPF0102 PROTEIN YRAN"/>
    <property type="match status" value="1"/>
</dbReference>
<dbReference type="InterPro" id="IPR011856">
    <property type="entry name" value="tRNA_endonuc-like_dom_sf"/>
</dbReference>
<organism evidence="3 4">
    <name type="scientific">Butyrivibrio fibrisolvens</name>
    <dbReference type="NCBI Taxonomy" id="831"/>
    <lineage>
        <taxon>Bacteria</taxon>
        <taxon>Bacillati</taxon>
        <taxon>Bacillota</taxon>
        <taxon>Clostridia</taxon>
        <taxon>Lachnospirales</taxon>
        <taxon>Lachnospiraceae</taxon>
        <taxon>Butyrivibrio</taxon>
    </lineage>
</organism>
<dbReference type="EMBL" id="NXNG01000001">
    <property type="protein sequence ID" value="PWT28488.1"/>
    <property type="molecule type" value="Genomic_DNA"/>
</dbReference>
<dbReference type="Gene3D" id="3.40.1350.10">
    <property type="match status" value="1"/>
</dbReference>